<dbReference type="InterPro" id="IPR036890">
    <property type="entry name" value="HATPase_C_sf"/>
</dbReference>
<dbReference type="Gene3D" id="3.30.450.40">
    <property type="match status" value="1"/>
</dbReference>
<dbReference type="PROSITE" id="PS50109">
    <property type="entry name" value="HIS_KIN"/>
    <property type="match status" value="1"/>
</dbReference>
<protein>
    <submittedName>
        <fullName evidence="4">GAF domain-containing sensor histidine kinase</fullName>
    </submittedName>
</protein>
<evidence type="ECO:0000256" key="3">
    <source>
        <dbReference type="ARBA" id="ARBA00023012"/>
    </source>
</evidence>
<dbReference type="SUPFAM" id="SSF55874">
    <property type="entry name" value="ATPase domain of HSP90 chaperone/DNA topoisomerase II/histidine kinase"/>
    <property type="match status" value="1"/>
</dbReference>
<dbReference type="InterPro" id="IPR005467">
    <property type="entry name" value="His_kinase_dom"/>
</dbReference>
<dbReference type="EMBL" id="DSJL01000001">
    <property type="protein sequence ID" value="HEF64219.1"/>
    <property type="molecule type" value="Genomic_DNA"/>
</dbReference>
<dbReference type="InterPro" id="IPR003594">
    <property type="entry name" value="HATPase_dom"/>
</dbReference>
<evidence type="ECO:0000256" key="1">
    <source>
        <dbReference type="ARBA" id="ARBA00022679"/>
    </source>
</evidence>
<dbReference type="Gene3D" id="1.20.5.1930">
    <property type="match status" value="1"/>
</dbReference>
<dbReference type="SMART" id="SM00387">
    <property type="entry name" value="HATPase_c"/>
    <property type="match status" value="1"/>
</dbReference>
<dbReference type="Pfam" id="PF07730">
    <property type="entry name" value="HisKA_3"/>
    <property type="match status" value="1"/>
</dbReference>
<evidence type="ECO:0000256" key="2">
    <source>
        <dbReference type="ARBA" id="ARBA00022777"/>
    </source>
</evidence>
<dbReference type="InterPro" id="IPR050482">
    <property type="entry name" value="Sensor_HK_TwoCompSys"/>
</dbReference>
<dbReference type="InterPro" id="IPR011712">
    <property type="entry name" value="Sig_transdc_His_kin_sub3_dim/P"/>
</dbReference>
<accession>A0A7C1FSM5</accession>
<keyword evidence="1" id="KW-0808">Transferase</keyword>
<dbReference type="InterPro" id="IPR029016">
    <property type="entry name" value="GAF-like_dom_sf"/>
</dbReference>
<dbReference type="PANTHER" id="PTHR24421:SF61">
    <property type="entry name" value="OXYGEN SENSOR HISTIDINE KINASE NREB"/>
    <property type="match status" value="1"/>
</dbReference>
<dbReference type="GO" id="GO:0046983">
    <property type="term" value="F:protein dimerization activity"/>
    <property type="evidence" value="ECO:0007669"/>
    <property type="project" value="InterPro"/>
</dbReference>
<organism evidence="4">
    <name type="scientific">Thermomicrobium roseum</name>
    <dbReference type="NCBI Taxonomy" id="500"/>
    <lineage>
        <taxon>Bacteria</taxon>
        <taxon>Pseudomonadati</taxon>
        <taxon>Thermomicrobiota</taxon>
        <taxon>Thermomicrobia</taxon>
        <taxon>Thermomicrobiales</taxon>
        <taxon>Thermomicrobiaceae</taxon>
        <taxon>Thermomicrobium</taxon>
    </lineage>
</organism>
<proteinExistence type="predicted"/>
<sequence>MIERTEGRVPLVDRDDWQAQLESLYAISVEIAGLRELSAVMDRALEYCLALTASTFGFVGLVDGPETMDVAAIRGFVPDRPDFYERFRKIPIRRTIFGIVILEGRPNISNDVRNDPLHRGAPRGHPPVETFLGVPLKVREQTIGMIGVANRPGGYDAGHERLLSTFANQVAVAIENARLYERQRQMIADLQQLHARLDAARVEALLHQERNRIAAELHDRVAQIMFGIGIEATWCREQPGVPEPVLRSLDRIRELAARGAAEVRRVVYDLAEFPESGRELVEELRRLVEAYRSEELQVELVLEGKPRRLPHALEDTILLIASEALTNVRRHSEADLAIVSLHFTDQTVTLVVQDNGRGVPPTLLTQCANQLGHVGLRSMRRRAESVGGELHLQNGEDGGFVVRVVIPAEPRW</sequence>
<dbReference type="Gene3D" id="3.30.565.10">
    <property type="entry name" value="Histidine kinase-like ATPase, C-terminal domain"/>
    <property type="match status" value="1"/>
</dbReference>
<dbReference type="SMART" id="SM00065">
    <property type="entry name" value="GAF"/>
    <property type="match status" value="1"/>
</dbReference>
<dbReference type="Pfam" id="PF13185">
    <property type="entry name" value="GAF_2"/>
    <property type="match status" value="1"/>
</dbReference>
<dbReference type="GO" id="GO:0000155">
    <property type="term" value="F:phosphorelay sensor kinase activity"/>
    <property type="evidence" value="ECO:0007669"/>
    <property type="project" value="InterPro"/>
</dbReference>
<dbReference type="Pfam" id="PF02518">
    <property type="entry name" value="HATPase_c"/>
    <property type="match status" value="1"/>
</dbReference>
<dbReference type="InterPro" id="IPR003018">
    <property type="entry name" value="GAF"/>
</dbReference>
<reference evidence="4" key="1">
    <citation type="journal article" date="2020" name="mSystems">
        <title>Genome- and Community-Level Interaction Insights into Carbon Utilization and Element Cycling Functions of Hydrothermarchaeota in Hydrothermal Sediment.</title>
        <authorList>
            <person name="Zhou Z."/>
            <person name="Liu Y."/>
            <person name="Xu W."/>
            <person name="Pan J."/>
            <person name="Luo Z.H."/>
            <person name="Li M."/>
        </authorList>
    </citation>
    <scope>NUCLEOTIDE SEQUENCE [LARGE SCALE GENOMIC DNA]</scope>
    <source>
        <strain evidence="4">SpSt-222</strain>
    </source>
</reference>
<keyword evidence="3" id="KW-0902">Two-component regulatory system</keyword>
<name>A0A7C1FSM5_THERO</name>
<dbReference type="AlphaFoldDB" id="A0A7C1FSM5"/>
<evidence type="ECO:0000313" key="4">
    <source>
        <dbReference type="EMBL" id="HEF64219.1"/>
    </source>
</evidence>
<gene>
    <name evidence="4" type="ORF">ENP47_01185</name>
</gene>
<dbReference type="CDD" id="cd16917">
    <property type="entry name" value="HATPase_UhpB-NarQ-NarX-like"/>
    <property type="match status" value="1"/>
</dbReference>
<dbReference type="PANTHER" id="PTHR24421">
    <property type="entry name" value="NITRATE/NITRITE SENSOR PROTEIN NARX-RELATED"/>
    <property type="match status" value="1"/>
</dbReference>
<comment type="caution">
    <text evidence="4">The sequence shown here is derived from an EMBL/GenBank/DDBJ whole genome shotgun (WGS) entry which is preliminary data.</text>
</comment>
<keyword evidence="2 4" id="KW-0418">Kinase</keyword>
<dbReference type="SUPFAM" id="SSF55781">
    <property type="entry name" value="GAF domain-like"/>
    <property type="match status" value="1"/>
</dbReference>
<dbReference type="GO" id="GO:0016020">
    <property type="term" value="C:membrane"/>
    <property type="evidence" value="ECO:0007669"/>
    <property type="project" value="InterPro"/>
</dbReference>